<organism evidence="2 3">
    <name type="scientific">Physcomitrium patens</name>
    <name type="common">Spreading-leaved earth moss</name>
    <name type="synonym">Physcomitrella patens</name>
    <dbReference type="NCBI Taxonomy" id="3218"/>
    <lineage>
        <taxon>Eukaryota</taxon>
        <taxon>Viridiplantae</taxon>
        <taxon>Streptophyta</taxon>
        <taxon>Embryophyta</taxon>
        <taxon>Bryophyta</taxon>
        <taxon>Bryophytina</taxon>
        <taxon>Bryopsida</taxon>
        <taxon>Funariidae</taxon>
        <taxon>Funariales</taxon>
        <taxon>Funariaceae</taxon>
        <taxon>Physcomitrium</taxon>
    </lineage>
</organism>
<evidence type="ECO:0000313" key="3">
    <source>
        <dbReference type="Proteomes" id="UP000006727"/>
    </source>
</evidence>
<feature type="domain" description="Protein kinase" evidence="1">
    <location>
        <begin position="161"/>
        <end position="482"/>
    </location>
</feature>
<protein>
    <recommendedName>
        <fullName evidence="1">Protein kinase domain-containing protein</fullName>
    </recommendedName>
</protein>
<dbReference type="PANTHER" id="PTHR44329">
    <property type="entry name" value="SERINE/THREONINE-PROTEIN KINASE TNNI3K-RELATED"/>
    <property type="match status" value="1"/>
</dbReference>
<dbReference type="Pfam" id="PF07714">
    <property type="entry name" value="PK_Tyr_Ser-Thr"/>
    <property type="match status" value="1"/>
</dbReference>
<dbReference type="Proteomes" id="UP000006727">
    <property type="component" value="Chromosome 21"/>
</dbReference>
<dbReference type="Gramene" id="Pp3c21_11870V3.2">
    <property type="protein sequence ID" value="Pp3c21_11870V3.2"/>
    <property type="gene ID" value="Pp3c21_11870"/>
</dbReference>
<evidence type="ECO:0000259" key="1">
    <source>
        <dbReference type="PROSITE" id="PS50011"/>
    </source>
</evidence>
<dbReference type="EMBL" id="ABEU02000021">
    <property type="status" value="NOT_ANNOTATED_CDS"/>
    <property type="molecule type" value="Genomic_DNA"/>
</dbReference>
<dbReference type="InterPro" id="IPR051681">
    <property type="entry name" value="Ser/Thr_Kinases-Pseudokinases"/>
</dbReference>
<reference evidence="2 3" key="2">
    <citation type="journal article" date="2018" name="Plant J.">
        <title>The Physcomitrella patens chromosome-scale assembly reveals moss genome structure and evolution.</title>
        <authorList>
            <person name="Lang D."/>
            <person name="Ullrich K.K."/>
            <person name="Murat F."/>
            <person name="Fuchs J."/>
            <person name="Jenkins J."/>
            <person name="Haas F.B."/>
            <person name="Piednoel M."/>
            <person name="Gundlach H."/>
            <person name="Van Bel M."/>
            <person name="Meyberg R."/>
            <person name="Vives C."/>
            <person name="Morata J."/>
            <person name="Symeonidi A."/>
            <person name="Hiss M."/>
            <person name="Muchero W."/>
            <person name="Kamisugi Y."/>
            <person name="Saleh O."/>
            <person name="Blanc G."/>
            <person name="Decker E.L."/>
            <person name="van Gessel N."/>
            <person name="Grimwood J."/>
            <person name="Hayes R.D."/>
            <person name="Graham S.W."/>
            <person name="Gunter L.E."/>
            <person name="McDaniel S.F."/>
            <person name="Hoernstein S.N.W."/>
            <person name="Larsson A."/>
            <person name="Li F.W."/>
            <person name="Perroud P.F."/>
            <person name="Phillips J."/>
            <person name="Ranjan P."/>
            <person name="Rokshar D.S."/>
            <person name="Rothfels C.J."/>
            <person name="Schneider L."/>
            <person name="Shu S."/>
            <person name="Stevenson D.W."/>
            <person name="Thummler F."/>
            <person name="Tillich M."/>
            <person name="Villarreal Aguilar J.C."/>
            <person name="Widiez T."/>
            <person name="Wong G.K."/>
            <person name="Wymore A."/>
            <person name="Zhang Y."/>
            <person name="Zimmer A.D."/>
            <person name="Quatrano R.S."/>
            <person name="Mayer K.F.X."/>
            <person name="Goodstein D."/>
            <person name="Casacuberta J.M."/>
            <person name="Vandepoele K."/>
            <person name="Reski R."/>
            <person name="Cuming A.C."/>
            <person name="Tuskan G.A."/>
            <person name="Maumus F."/>
            <person name="Salse J."/>
            <person name="Schmutz J."/>
            <person name="Rensing S.A."/>
        </authorList>
    </citation>
    <scope>NUCLEOTIDE SEQUENCE [LARGE SCALE GENOMIC DNA]</scope>
    <source>
        <strain evidence="2 3">cv. Gransden 2004</strain>
    </source>
</reference>
<dbReference type="PROSITE" id="PS50011">
    <property type="entry name" value="PROTEIN_KINASE_DOM"/>
    <property type="match status" value="1"/>
</dbReference>
<dbReference type="Gene3D" id="1.10.510.10">
    <property type="entry name" value="Transferase(Phosphotransferase) domain 1"/>
    <property type="match status" value="1"/>
</dbReference>
<name>A0A7I4C759_PHYPA</name>
<dbReference type="GO" id="GO:0004672">
    <property type="term" value="F:protein kinase activity"/>
    <property type="evidence" value="ECO:0007669"/>
    <property type="project" value="InterPro"/>
</dbReference>
<accession>A0A7I4C759</accession>
<dbReference type="EnsemblPlants" id="Pp3c21_11870V3.2">
    <property type="protein sequence ID" value="Pp3c21_11870V3.2"/>
    <property type="gene ID" value="Pp3c21_11870"/>
</dbReference>
<dbReference type="AlphaFoldDB" id="A0A7I4C759"/>
<keyword evidence="3" id="KW-1185">Reference proteome</keyword>
<reference evidence="2 3" key="1">
    <citation type="journal article" date="2008" name="Science">
        <title>The Physcomitrella genome reveals evolutionary insights into the conquest of land by plants.</title>
        <authorList>
            <person name="Rensing S."/>
            <person name="Lang D."/>
            <person name="Zimmer A."/>
            <person name="Terry A."/>
            <person name="Salamov A."/>
            <person name="Shapiro H."/>
            <person name="Nishiyama T."/>
            <person name="Perroud P.-F."/>
            <person name="Lindquist E."/>
            <person name="Kamisugi Y."/>
            <person name="Tanahashi T."/>
            <person name="Sakakibara K."/>
            <person name="Fujita T."/>
            <person name="Oishi K."/>
            <person name="Shin-I T."/>
            <person name="Kuroki Y."/>
            <person name="Toyoda A."/>
            <person name="Suzuki Y."/>
            <person name="Hashimoto A."/>
            <person name="Yamaguchi K."/>
            <person name="Sugano A."/>
            <person name="Kohara Y."/>
            <person name="Fujiyama A."/>
            <person name="Anterola A."/>
            <person name="Aoki S."/>
            <person name="Ashton N."/>
            <person name="Barbazuk W.B."/>
            <person name="Barker E."/>
            <person name="Bennetzen J."/>
            <person name="Bezanilla M."/>
            <person name="Blankenship R."/>
            <person name="Cho S.H."/>
            <person name="Dutcher S."/>
            <person name="Estelle M."/>
            <person name="Fawcett J.A."/>
            <person name="Gundlach H."/>
            <person name="Hanada K."/>
            <person name="Heyl A."/>
            <person name="Hicks K.A."/>
            <person name="Hugh J."/>
            <person name="Lohr M."/>
            <person name="Mayer K."/>
            <person name="Melkozernov A."/>
            <person name="Murata T."/>
            <person name="Nelson D."/>
            <person name="Pils B."/>
            <person name="Prigge M."/>
            <person name="Reiss B."/>
            <person name="Renner T."/>
            <person name="Rombauts S."/>
            <person name="Rushton P."/>
            <person name="Sanderfoot A."/>
            <person name="Schween G."/>
            <person name="Shiu S.-H."/>
            <person name="Stueber K."/>
            <person name="Theodoulou F.L."/>
            <person name="Tu H."/>
            <person name="Van de Peer Y."/>
            <person name="Verrier P.J."/>
            <person name="Waters E."/>
            <person name="Wood A."/>
            <person name="Yang L."/>
            <person name="Cove D."/>
            <person name="Cuming A."/>
            <person name="Hasebe M."/>
            <person name="Lucas S."/>
            <person name="Mishler D.B."/>
            <person name="Reski R."/>
            <person name="Grigoriev I."/>
            <person name="Quatrano R.S."/>
            <person name="Boore J.L."/>
        </authorList>
    </citation>
    <scope>NUCLEOTIDE SEQUENCE [LARGE SCALE GENOMIC DNA]</scope>
    <source>
        <strain evidence="2 3">cv. Gransden 2004</strain>
    </source>
</reference>
<evidence type="ECO:0000313" key="2">
    <source>
        <dbReference type="EnsemblPlants" id="Pp3c21_11870V3.2"/>
    </source>
</evidence>
<dbReference type="InterPro" id="IPR011009">
    <property type="entry name" value="Kinase-like_dom_sf"/>
</dbReference>
<dbReference type="GO" id="GO:0005524">
    <property type="term" value="F:ATP binding"/>
    <property type="evidence" value="ECO:0007669"/>
    <property type="project" value="InterPro"/>
</dbReference>
<dbReference type="SUPFAM" id="SSF56112">
    <property type="entry name" value="Protein kinase-like (PK-like)"/>
    <property type="match status" value="1"/>
</dbReference>
<dbReference type="InterPro" id="IPR000719">
    <property type="entry name" value="Prot_kinase_dom"/>
</dbReference>
<dbReference type="InterPro" id="IPR001245">
    <property type="entry name" value="Ser-Thr/Tyr_kinase_cat_dom"/>
</dbReference>
<reference evidence="2" key="3">
    <citation type="submission" date="2020-12" db="UniProtKB">
        <authorList>
            <consortium name="EnsemblPlants"/>
        </authorList>
    </citation>
    <scope>IDENTIFICATION</scope>
</reference>
<sequence>MADVYALCRGVIKTIQERDIKVNHCQRELLARTFSHFFDNLENTFRKDHTKDDCLRMCAKALSELWRVLSYADMTVAEWADENWWRSVMYSSVSGSLQMHMNLLLQNFVKCLDIAKIAIAEATKDHTFKLPIMDHSQFFAAVVEEAHKRDNQTLGRSVEAFKESKTFLQRRYGSSYKLAKYLLRKFQSYTPTPETRRYYSIRFRYIEITQGTHKMGSVGTVCECKCFGMPAIAKCLNLTDEKSIKVMEEQVEVFARLQHVNLVQFIGYTVHENQQMLIMERGSANLETYLKRHGSKPVSHLKAFDILLQIAEGMRYLHDQNVIHGDLKATDIILDATERKDNFSCVRVKLADYGLSKLRQSMRPSSATYSNPMAWRPPEVYDYKSDSIEMYTKYTDVYSFALVMYEILTGLKPYEALSPRDVLPSLLSGWRPVTNTESHCPVYLSTFMQQCWATNPKDRPLFPDICNMLSYCKGVILRHSFPSTLSCVNEYDAEILSSHLGSKWCIQEGAKGTLPVEVFSYAVFDVQCRKKVAGAKFVSGVDEVAEVMKAGRYFGNWTSQACDMEKSFKLFRSLNHDYPELLWRLGLCYELGMGC</sequence>
<dbReference type="PANTHER" id="PTHR44329:SF260">
    <property type="entry name" value="PROTEIN KINASE DOMAIN-CONTAINING PROTEIN"/>
    <property type="match status" value="1"/>
</dbReference>
<proteinExistence type="predicted"/>